<comment type="similarity">
    <text evidence="14">Belongs to the methylthiotransferase family. MtaB subfamily.</text>
</comment>
<evidence type="ECO:0000256" key="9">
    <source>
        <dbReference type="ARBA" id="ARBA00022723"/>
    </source>
</evidence>
<keyword evidence="7" id="KW-0949">S-adenosyl-L-methionine</keyword>
<protein>
    <recommendedName>
        <fullName evidence="15">Threonylcarbamoyladenosine tRNA methylthiotransferase MtaB</fullName>
        <ecNumber evidence="3">2.8.4.5</ecNumber>
    </recommendedName>
    <alternativeName>
        <fullName evidence="12">tRNA-t(6)A37 methylthiotransferase</fullName>
    </alternativeName>
</protein>
<keyword evidence="19" id="KW-1185">Reference proteome</keyword>
<dbReference type="SUPFAM" id="SSF102114">
    <property type="entry name" value="Radical SAM enzymes"/>
    <property type="match status" value="1"/>
</dbReference>
<dbReference type="SMART" id="SM00729">
    <property type="entry name" value="Elp3"/>
    <property type="match status" value="1"/>
</dbReference>
<accession>A0A1G5RUN3</accession>
<gene>
    <name evidence="18" type="ORF">SAMN03080599_00606</name>
</gene>
<evidence type="ECO:0000256" key="14">
    <source>
        <dbReference type="ARBA" id="ARBA00061574"/>
    </source>
</evidence>
<dbReference type="InterPro" id="IPR013848">
    <property type="entry name" value="Methylthiotransferase_N"/>
</dbReference>
<name>A0A1G5RUN3_9FIRM</name>
<dbReference type="InterPro" id="IPR005839">
    <property type="entry name" value="Methylthiotransferase"/>
</dbReference>
<dbReference type="Gene3D" id="3.80.30.20">
    <property type="entry name" value="tm_1862 like domain"/>
    <property type="match status" value="1"/>
</dbReference>
<evidence type="ECO:0000256" key="11">
    <source>
        <dbReference type="ARBA" id="ARBA00023014"/>
    </source>
</evidence>
<evidence type="ECO:0000256" key="8">
    <source>
        <dbReference type="ARBA" id="ARBA00022694"/>
    </source>
</evidence>
<evidence type="ECO:0000256" key="10">
    <source>
        <dbReference type="ARBA" id="ARBA00023004"/>
    </source>
</evidence>
<dbReference type="FunFam" id="3.80.30.20:FF:000001">
    <property type="entry name" value="tRNA-2-methylthio-N(6)-dimethylallyladenosine synthase 2"/>
    <property type="match status" value="1"/>
</dbReference>
<dbReference type="SFLD" id="SFLDG01061">
    <property type="entry name" value="methylthiotransferase"/>
    <property type="match status" value="1"/>
</dbReference>
<evidence type="ECO:0000256" key="4">
    <source>
        <dbReference type="ARBA" id="ARBA00022485"/>
    </source>
</evidence>
<dbReference type="InterPro" id="IPR038135">
    <property type="entry name" value="Methylthiotransferase_N_sf"/>
</dbReference>
<proteinExistence type="inferred from homology"/>
<keyword evidence="5" id="KW-0963">Cytoplasm</keyword>
<evidence type="ECO:0000259" key="16">
    <source>
        <dbReference type="PROSITE" id="PS51449"/>
    </source>
</evidence>
<dbReference type="InterPro" id="IPR006467">
    <property type="entry name" value="MiaB-like_bact"/>
</dbReference>
<dbReference type="SFLD" id="SFLDG01082">
    <property type="entry name" value="B12-binding_domain_containing"/>
    <property type="match status" value="1"/>
</dbReference>
<evidence type="ECO:0000256" key="7">
    <source>
        <dbReference type="ARBA" id="ARBA00022691"/>
    </source>
</evidence>
<comment type="catalytic activity">
    <reaction evidence="13">
        <text>N(6)-L-threonylcarbamoyladenosine(37) in tRNA + (sulfur carrier)-SH + AH2 + 2 S-adenosyl-L-methionine = 2-methylsulfanyl-N(6)-L-threonylcarbamoyladenosine(37) in tRNA + (sulfur carrier)-H + 5'-deoxyadenosine + L-methionine + A + S-adenosyl-L-homocysteine + 2 H(+)</text>
        <dbReference type="Rhea" id="RHEA:37075"/>
        <dbReference type="Rhea" id="RHEA-COMP:10163"/>
        <dbReference type="Rhea" id="RHEA-COMP:11092"/>
        <dbReference type="Rhea" id="RHEA-COMP:14737"/>
        <dbReference type="Rhea" id="RHEA-COMP:14739"/>
        <dbReference type="ChEBI" id="CHEBI:13193"/>
        <dbReference type="ChEBI" id="CHEBI:15378"/>
        <dbReference type="ChEBI" id="CHEBI:17319"/>
        <dbReference type="ChEBI" id="CHEBI:17499"/>
        <dbReference type="ChEBI" id="CHEBI:29917"/>
        <dbReference type="ChEBI" id="CHEBI:57844"/>
        <dbReference type="ChEBI" id="CHEBI:57856"/>
        <dbReference type="ChEBI" id="CHEBI:59789"/>
        <dbReference type="ChEBI" id="CHEBI:64428"/>
        <dbReference type="ChEBI" id="CHEBI:74418"/>
        <dbReference type="ChEBI" id="CHEBI:74420"/>
        <dbReference type="EC" id="2.8.4.5"/>
    </reaction>
</comment>
<dbReference type="CDD" id="cd01335">
    <property type="entry name" value="Radical_SAM"/>
    <property type="match status" value="1"/>
</dbReference>
<dbReference type="PANTHER" id="PTHR11918">
    <property type="entry name" value="RADICAL SAM PROTEINS"/>
    <property type="match status" value="1"/>
</dbReference>
<feature type="domain" description="MTTase N-terminal" evidence="16">
    <location>
        <begin position="3"/>
        <end position="115"/>
    </location>
</feature>
<evidence type="ECO:0000256" key="5">
    <source>
        <dbReference type="ARBA" id="ARBA00022490"/>
    </source>
</evidence>
<dbReference type="Gene3D" id="3.40.50.12160">
    <property type="entry name" value="Methylthiotransferase, N-terminal domain"/>
    <property type="match status" value="1"/>
</dbReference>
<feature type="domain" description="Radical SAM core" evidence="17">
    <location>
        <begin position="139"/>
        <end position="377"/>
    </location>
</feature>
<keyword evidence="11" id="KW-0411">Iron-sulfur</keyword>
<dbReference type="PROSITE" id="PS51918">
    <property type="entry name" value="RADICAL_SAM"/>
    <property type="match status" value="1"/>
</dbReference>
<keyword evidence="9" id="KW-0479">Metal-binding</keyword>
<comment type="function">
    <text evidence="2">Catalyzes the methylthiolation of N6-threonylcarbamoyladenosine (t(6)A), leading to the formation of 2-methylthio-N6-threonylcarbamoyladenosine (ms(2)t(6)A) at position 37 in tRNAs that read codons beginning with adenine.</text>
</comment>
<dbReference type="Pfam" id="PF04055">
    <property type="entry name" value="Radical_SAM"/>
    <property type="match status" value="1"/>
</dbReference>
<dbReference type="InterPro" id="IPR006638">
    <property type="entry name" value="Elp3/MiaA/NifB-like_rSAM"/>
</dbReference>
<evidence type="ECO:0000256" key="15">
    <source>
        <dbReference type="ARBA" id="ARBA00069898"/>
    </source>
</evidence>
<dbReference type="PANTHER" id="PTHR11918:SF45">
    <property type="entry name" value="THREONYLCARBAMOYLADENOSINE TRNA METHYLTHIOTRANSFERASE"/>
    <property type="match status" value="1"/>
</dbReference>
<keyword evidence="4" id="KW-0004">4Fe-4S</keyword>
<dbReference type="PROSITE" id="PS51449">
    <property type="entry name" value="MTTASE_N"/>
    <property type="match status" value="1"/>
</dbReference>
<comment type="cofactor">
    <cofactor evidence="1">
        <name>[4Fe-4S] cluster</name>
        <dbReference type="ChEBI" id="CHEBI:49883"/>
    </cofactor>
</comment>
<dbReference type="GO" id="GO:0046872">
    <property type="term" value="F:metal ion binding"/>
    <property type="evidence" value="ECO:0007669"/>
    <property type="project" value="UniProtKB-KW"/>
</dbReference>
<dbReference type="InterPro" id="IPR020612">
    <property type="entry name" value="Methylthiotransferase_CS"/>
</dbReference>
<keyword evidence="10" id="KW-0408">Iron</keyword>
<dbReference type="PROSITE" id="PS01278">
    <property type="entry name" value="MTTASE_RADICAL"/>
    <property type="match status" value="1"/>
</dbReference>
<reference evidence="18 19" key="1">
    <citation type="submission" date="2016-10" db="EMBL/GenBank/DDBJ databases">
        <authorList>
            <person name="de Groot N.N."/>
        </authorList>
    </citation>
    <scope>NUCLEOTIDE SEQUENCE [LARGE SCALE GENOMIC DNA]</scope>
    <source>
        <strain evidence="18 19">DSM 2784</strain>
    </source>
</reference>
<dbReference type="InterPro" id="IPR007197">
    <property type="entry name" value="rSAM"/>
</dbReference>
<evidence type="ECO:0000256" key="2">
    <source>
        <dbReference type="ARBA" id="ARBA00002399"/>
    </source>
</evidence>
<dbReference type="NCBIfam" id="TIGR01579">
    <property type="entry name" value="MiaB-like-C"/>
    <property type="match status" value="1"/>
</dbReference>
<evidence type="ECO:0000256" key="13">
    <source>
        <dbReference type="ARBA" id="ARBA00051661"/>
    </source>
</evidence>
<organism evidence="18 19">
    <name type="scientific">Acidaminobacter hydrogenoformans DSM 2784</name>
    <dbReference type="NCBI Taxonomy" id="1120920"/>
    <lineage>
        <taxon>Bacteria</taxon>
        <taxon>Bacillati</taxon>
        <taxon>Bacillota</taxon>
        <taxon>Clostridia</taxon>
        <taxon>Peptostreptococcales</taxon>
        <taxon>Acidaminobacteraceae</taxon>
        <taxon>Acidaminobacter</taxon>
    </lineage>
</organism>
<dbReference type="Pfam" id="PF00919">
    <property type="entry name" value="UPF0004"/>
    <property type="match status" value="1"/>
</dbReference>
<dbReference type="InterPro" id="IPR023404">
    <property type="entry name" value="rSAM_horseshoe"/>
</dbReference>
<evidence type="ECO:0000259" key="17">
    <source>
        <dbReference type="PROSITE" id="PS51918"/>
    </source>
</evidence>
<evidence type="ECO:0000313" key="19">
    <source>
        <dbReference type="Proteomes" id="UP000199208"/>
    </source>
</evidence>
<dbReference type="NCBIfam" id="TIGR00089">
    <property type="entry name" value="MiaB/RimO family radical SAM methylthiotransferase"/>
    <property type="match status" value="1"/>
</dbReference>
<dbReference type="AlphaFoldDB" id="A0A1G5RUN3"/>
<evidence type="ECO:0000256" key="6">
    <source>
        <dbReference type="ARBA" id="ARBA00022679"/>
    </source>
</evidence>
<evidence type="ECO:0000256" key="12">
    <source>
        <dbReference type="ARBA" id="ARBA00031213"/>
    </source>
</evidence>
<dbReference type="GO" id="GO:0035598">
    <property type="term" value="F:tRNA (N(6)-L-threonylcarbamoyladenosine(37)-C(2))-methylthiotransferase activity"/>
    <property type="evidence" value="ECO:0007669"/>
    <property type="project" value="UniProtKB-EC"/>
</dbReference>
<evidence type="ECO:0000313" key="18">
    <source>
        <dbReference type="EMBL" id="SCZ77161.1"/>
    </source>
</evidence>
<dbReference type="InterPro" id="IPR058240">
    <property type="entry name" value="rSAM_sf"/>
</dbReference>
<dbReference type="EMBL" id="FMWL01000002">
    <property type="protein sequence ID" value="SCZ77161.1"/>
    <property type="molecule type" value="Genomic_DNA"/>
</dbReference>
<evidence type="ECO:0000256" key="1">
    <source>
        <dbReference type="ARBA" id="ARBA00001966"/>
    </source>
</evidence>
<dbReference type="Proteomes" id="UP000199208">
    <property type="component" value="Unassembled WGS sequence"/>
</dbReference>
<dbReference type="GO" id="GO:0051539">
    <property type="term" value="F:4 iron, 4 sulfur cluster binding"/>
    <property type="evidence" value="ECO:0007669"/>
    <property type="project" value="UniProtKB-KW"/>
</dbReference>
<dbReference type="EC" id="2.8.4.5" evidence="3"/>
<evidence type="ECO:0000256" key="3">
    <source>
        <dbReference type="ARBA" id="ARBA00013273"/>
    </source>
</evidence>
<dbReference type="RefSeq" id="WP_092589399.1">
    <property type="nucleotide sequence ID" value="NZ_FMWL01000002.1"/>
</dbReference>
<sequence length="443" mass="49500">MSRTVAFSTLGCKVNQYESDAMAKLFRDKGYEIVQENAPADVYVINTCTVTNLGDRKSRSIARRARRQNPMAVIAVVGCYAQVASAEVMGIEGVNLVLGTNERMKIVDYVEDLGPWDKVSAVGDIMEVAEFEELQIDEHGDRTRAFIKIQEGCNQYCSYCIIPYARGRIRSRKIDHIESEVARLVGHGFREFVLTGIHIASYGKELENSPPEAEALSLIDVIERVDAIPGVKRLRLGSIEPMLMTQAFVERLSQLKSICPHFHLSLQSGSDRILKRMNRKYTAAEFLEVVDRLNRHFDRPSLTTDIIVGFPGETEDMFEETMTLAAKVGFAKIHVFQYSAKTGTPAAAMKDQVEPSVRHDRSERLIALQNVLESAYNEKWLGSIKEVLFEGVPELGIKEIEGLTPDYLRVKVEAGPGCIGKIAKVRLEALTEHGFKGTLIEEA</sequence>
<keyword evidence="6 18" id="KW-0808">Transferase</keyword>
<keyword evidence="8" id="KW-0819">tRNA processing</keyword>
<dbReference type="SFLD" id="SFLDF00295">
    <property type="entry name" value="threonylcarbamoyladenosine_tRN"/>
    <property type="match status" value="1"/>
</dbReference>
<dbReference type="STRING" id="1120920.SAMN03080599_00606"/>
<dbReference type="OrthoDB" id="9805215at2"/>
<dbReference type="InterPro" id="IPR034557">
    <property type="entry name" value="ThrcA_tRNA_MEthiotransferase"/>
</dbReference>
<dbReference type="FunFam" id="3.40.50.12160:FF:000004">
    <property type="entry name" value="Threonylcarbamoyladenosine tRNA methylthiotransferase MtaB"/>
    <property type="match status" value="1"/>
</dbReference>
<dbReference type="SFLD" id="SFLDS00029">
    <property type="entry name" value="Radical_SAM"/>
    <property type="match status" value="1"/>
</dbReference>